<name>G3AZM6_CANTC</name>
<dbReference type="KEGG" id="cten:18250133"/>
<evidence type="ECO:0000256" key="1">
    <source>
        <dbReference type="ARBA" id="ARBA00004167"/>
    </source>
</evidence>
<accession>G3AZM6</accession>
<dbReference type="EMBL" id="GL996512">
    <property type="protein sequence ID" value="EGV65622.1"/>
    <property type="molecule type" value="Genomic_DNA"/>
</dbReference>
<sequence>MRSHRVYGVLARYTSRALRYLYYKAPVVLVVALVCFFCSKKPSSTDVHFSHFSDYSRTMHLFQPYLDTVVAGNCELETGGDRDMNLWHEYCNRVRDQYDPRTSSVVWLKLINEHIAGNTFDTLKLPFSWPGVLDLRTHPKSCSLFLKSLDLGISRKNFSLYCTNENNQLKIIKALDVASSETASRAYAQVYLQSAPLPERAIFLLQDSSVVVPVAQGQIMLSHSLNMREEVEKFRKNAEQIPRSTDYHPITDYPRRISDRISRSLTKGEFTMDYTSILKDLKTRSSLNIFEQTPSGNDLDHRLLNTIVYQLSQGPNAEKYANEPKIKGAGHFDWRFFKHIEHSDYDRISRLHKLASAWLKFSNSAGLKTWLGHGTLLGWYWNGMNLPWDNDLDVQISMKSLIKLARNYNQSFVVDLDEEDPSGVAAFFIDVSTHIFERSKQNGENVIDARFIDVHSGLYIDITGLSFTEHSKHMSISEKQSVEFNQMLDPQYPEKERSQTLVLSELNKQLFSKRAQLYYDQTIFNCKNNHFYTLEELSPLKPTLFEGKLAYVPPQYEHILKREYPRGLYYKVFNKHSYHPVLRLWIPTSTCNFLKTSVCNDADVVSYYNHTAHLTYTHKQNMFYGAHQLDPLAVEFVDPWMLGRFRLLASLT</sequence>
<keyword evidence="8" id="KW-1185">Reference proteome</keyword>
<dbReference type="PANTHER" id="PTHR15407:SF28">
    <property type="entry name" value="RIBITOL-5-PHOSPHATE TRANSFERASE FKTN"/>
    <property type="match status" value="1"/>
</dbReference>
<evidence type="ECO:0000313" key="7">
    <source>
        <dbReference type="EMBL" id="EGV65622.1"/>
    </source>
</evidence>
<dbReference type="InterPro" id="IPR009644">
    <property type="entry name" value="FKTN/MNN4/W02B3.4-1"/>
</dbReference>
<dbReference type="InterPro" id="IPR007074">
    <property type="entry name" value="LicD/FKTN/FKRP_NTP_transf"/>
</dbReference>
<keyword evidence="3 5" id="KW-1133">Transmembrane helix</keyword>
<evidence type="ECO:0000256" key="4">
    <source>
        <dbReference type="ARBA" id="ARBA00023136"/>
    </source>
</evidence>
<dbReference type="HOGENOM" id="CLU_018543_0_0_1"/>
<dbReference type="Proteomes" id="UP000000707">
    <property type="component" value="Unassembled WGS sequence"/>
</dbReference>
<dbReference type="PANTHER" id="PTHR15407">
    <property type="entry name" value="FUKUTIN-RELATED"/>
    <property type="match status" value="1"/>
</dbReference>
<evidence type="ECO:0000256" key="2">
    <source>
        <dbReference type="ARBA" id="ARBA00022692"/>
    </source>
</evidence>
<dbReference type="Pfam" id="PF04991">
    <property type="entry name" value="LicD"/>
    <property type="match status" value="1"/>
</dbReference>
<feature type="domain" description="LicD/FKTN/FKRP nucleotidyltransferase" evidence="6">
    <location>
        <begin position="364"/>
        <end position="564"/>
    </location>
</feature>
<protein>
    <recommendedName>
        <fullName evidence="6">LicD/FKTN/FKRP nucleotidyltransferase domain-containing protein</fullName>
    </recommendedName>
</protein>
<evidence type="ECO:0000313" key="8">
    <source>
        <dbReference type="Proteomes" id="UP000000707"/>
    </source>
</evidence>
<dbReference type="eggNOG" id="ENOG502QREF">
    <property type="taxonomic scope" value="Eukaryota"/>
</dbReference>
<dbReference type="GO" id="GO:0009100">
    <property type="term" value="P:glycoprotein metabolic process"/>
    <property type="evidence" value="ECO:0007669"/>
    <property type="project" value="UniProtKB-ARBA"/>
</dbReference>
<feature type="transmembrane region" description="Helical" evidence="5">
    <location>
        <begin position="21"/>
        <end position="39"/>
    </location>
</feature>
<comment type="subcellular location">
    <subcellularLocation>
        <location evidence="1">Membrane</location>
        <topology evidence="1">Single-pass membrane protein</topology>
    </subcellularLocation>
</comment>
<dbReference type="GO" id="GO:0016020">
    <property type="term" value="C:membrane"/>
    <property type="evidence" value="ECO:0007669"/>
    <property type="project" value="UniProtKB-SubCell"/>
</dbReference>
<dbReference type="GeneID" id="18250133"/>
<evidence type="ECO:0000259" key="6">
    <source>
        <dbReference type="Pfam" id="PF04991"/>
    </source>
</evidence>
<proteinExistence type="predicted"/>
<keyword evidence="4 5" id="KW-0472">Membrane</keyword>
<gene>
    <name evidence="7" type="ORF">CANTEDRAFT_91937</name>
</gene>
<dbReference type="AlphaFoldDB" id="G3AZM6"/>
<evidence type="ECO:0000256" key="3">
    <source>
        <dbReference type="ARBA" id="ARBA00022989"/>
    </source>
</evidence>
<evidence type="ECO:0000256" key="5">
    <source>
        <dbReference type="SAM" id="Phobius"/>
    </source>
</evidence>
<dbReference type="STRING" id="590646.G3AZM6"/>
<organism evidence="8">
    <name type="scientific">Candida tenuis (strain ATCC 10573 / BCRC 21748 / CBS 615 / JCM 9827 / NBRC 10315 / NRRL Y-1498 / VKM Y-70)</name>
    <name type="common">Yeast</name>
    <name type="synonym">Yamadazyma tenuis</name>
    <dbReference type="NCBI Taxonomy" id="590646"/>
    <lineage>
        <taxon>Eukaryota</taxon>
        <taxon>Fungi</taxon>
        <taxon>Dikarya</taxon>
        <taxon>Ascomycota</taxon>
        <taxon>Saccharomycotina</taxon>
        <taxon>Pichiomycetes</taxon>
        <taxon>Debaryomycetaceae</taxon>
        <taxon>Yamadazyma</taxon>
    </lineage>
</organism>
<reference evidence="7 8" key="1">
    <citation type="journal article" date="2011" name="Proc. Natl. Acad. Sci. U.S.A.">
        <title>Comparative genomics of xylose-fermenting fungi for enhanced biofuel production.</title>
        <authorList>
            <person name="Wohlbach D.J."/>
            <person name="Kuo A."/>
            <person name="Sato T.K."/>
            <person name="Potts K.M."/>
            <person name="Salamov A.A."/>
            <person name="LaButti K.M."/>
            <person name="Sun H."/>
            <person name="Clum A."/>
            <person name="Pangilinan J.L."/>
            <person name="Lindquist E.A."/>
            <person name="Lucas S."/>
            <person name="Lapidus A."/>
            <person name="Jin M."/>
            <person name="Gunawan C."/>
            <person name="Balan V."/>
            <person name="Dale B.E."/>
            <person name="Jeffries T.W."/>
            <person name="Zinkel R."/>
            <person name="Barry K.W."/>
            <person name="Grigoriev I.V."/>
            <person name="Gasch A.P."/>
        </authorList>
    </citation>
    <scope>NUCLEOTIDE SEQUENCE [LARGE SCALE GENOMIC DNA]</scope>
    <source>
        <strain evidence="8">ATCC 10573 / BCRC 21748 / CBS 615 / JCM 9827 / NBRC 10315 / NRRL Y-1498 / VKM Y-70</strain>
    </source>
</reference>
<keyword evidence="2 5" id="KW-0812">Transmembrane</keyword>
<dbReference type="OrthoDB" id="444255at2759"/>